<protein>
    <submittedName>
        <fullName evidence="1">Uncharacterized protein</fullName>
    </submittedName>
</protein>
<dbReference type="AlphaFoldDB" id="A0A177MXE9"/>
<evidence type="ECO:0000313" key="2">
    <source>
        <dbReference type="Proteomes" id="UP000077857"/>
    </source>
</evidence>
<proteinExistence type="predicted"/>
<sequence>MKQTTDIELSGLTGSSPIGALAAFGLLRLCAEIPSLRDAKLAWRREDDWVAVLEVSDVFGPDSLVGLLNEHLKQQSHQVFAWADDIRVQKSDYCQVLQQSLSDASSVNRRLCDYLAAFASEMAVDNTKGLVKPTAFYMTSGQQKFLSSALELTETFKKDQPEKIREALFGPWLYRDKQHALGWDPAAERVYALRHKKPGEEAPTSISGAVRLALEALPLYPVFPDKRGRLTTSGFVRINRENIFRWPLWRDPIRLDTLKSLVIANLENEDDFAQRGVTAVYSSIRSEFGQGYGIFRPAQLVWQQTWG</sequence>
<evidence type="ECO:0000313" key="1">
    <source>
        <dbReference type="EMBL" id="OAI10312.1"/>
    </source>
</evidence>
<dbReference type="EMBL" id="LUUJ01000136">
    <property type="protein sequence ID" value="OAI10312.1"/>
    <property type="molecule type" value="Genomic_DNA"/>
</dbReference>
<dbReference type="OrthoDB" id="7057773at2"/>
<dbReference type="Proteomes" id="UP000077857">
    <property type="component" value="Unassembled WGS sequence"/>
</dbReference>
<reference evidence="1 2" key="1">
    <citation type="submission" date="2016-03" db="EMBL/GenBank/DDBJ databases">
        <authorList>
            <person name="Ploux O."/>
        </authorList>
    </citation>
    <scope>NUCLEOTIDE SEQUENCE [LARGE SCALE GENOMIC DNA]</scope>
    <source>
        <strain evidence="1 2">R-45378</strain>
    </source>
</reference>
<accession>A0A177MXE9</accession>
<gene>
    <name evidence="1" type="ORF">A1507_21675</name>
</gene>
<dbReference type="RefSeq" id="WP_064042692.1">
    <property type="nucleotide sequence ID" value="NZ_LUUJ01000136.1"/>
</dbReference>
<organism evidence="1 2">
    <name type="scientific">Methylomonas koyamae</name>
    <dbReference type="NCBI Taxonomy" id="702114"/>
    <lineage>
        <taxon>Bacteria</taxon>
        <taxon>Pseudomonadati</taxon>
        <taxon>Pseudomonadota</taxon>
        <taxon>Gammaproteobacteria</taxon>
        <taxon>Methylococcales</taxon>
        <taxon>Methylococcaceae</taxon>
        <taxon>Methylomonas</taxon>
    </lineage>
</organism>
<comment type="caution">
    <text evidence="1">The sequence shown here is derived from an EMBL/GenBank/DDBJ whole genome shotgun (WGS) entry which is preliminary data.</text>
</comment>
<name>A0A177MXE9_9GAMM</name>